<sequence length="131" mass="14754">MPRLIGYERAAKFIAERSGLPHLRRVEVYVVATDARSRAYARIWGLSKALQEALDLGPLYVIELLKEFWRLQCPEKAKVLAHELAHIPTTTSGALRPHNAAFWRDYKALLRASEDACPLIKEADRAGTSSL</sequence>
<evidence type="ECO:0000259" key="1">
    <source>
        <dbReference type="Pfam" id="PF18894"/>
    </source>
</evidence>
<accession>G4RNU4</accession>
<protein>
    <submittedName>
        <fullName evidence="2">Predicted metallopeptidase</fullName>
    </submittedName>
</protein>
<dbReference type="STRING" id="768679.TTX_0573"/>
<dbReference type="PATRIC" id="fig|768679.9.peg.588"/>
<dbReference type="InterPro" id="IPR043998">
    <property type="entry name" value="Put_Metallopep"/>
</dbReference>
<name>G4RNU4_THETK</name>
<gene>
    <name evidence="2" type="ordered locus">TTX_0573</name>
</gene>
<dbReference type="KEGG" id="ttn:TTX_0573"/>
<keyword evidence="3" id="KW-1185">Reference proteome</keyword>
<proteinExistence type="predicted"/>
<evidence type="ECO:0000313" key="3">
    <source>
        <dbReference type="Proteomes" id="UP000002654"/>
    </source>
</evidence>
<evidence type="ECO:0000313" key="2">
    <source>
        <dbReference type="EMBL" id="CCC81238.1"/>
    </source>
</evidence>
<dbReference type="EMBL" id="FN869859">
    <property type="protein sequence ID" value="CCC81238.1"/>
    <property type="molecule type" value="Genomic_DNA"/>
</dbReference>
<organism evidence="2 3">
    <name type="scientific">Thermoproteus tenax (strain ATCC 35583 / DSM 2078 / JCM 9277 / NBRC 100435 / Kra 1)</name>
    <dbReference type="NCBI Taxonomy" id="768679"/>
    <lineage>
        <taxon>Archaea</taxon>
        <taxon>Thermoproteota</taxon>
        <taxon>Thermoprotei</taxon>
        <taxon>Thermoproteales</taxon>
        <taxon>Thermoproteaceae</taxon>
        <taxon>Thermoproteus</taxon>
    </lineage>
</organism>
<dbReference type="AlphaFoldDB" id="G4RNU4"/>
<dbReference type="eggNOG" id="arCOG04217">
    <property type="taxonomic scope" value="Archaea"/>
</dbReference>
<dbReference type="GeneID" id="11263574"/>
<feature type="domain" description="Putative phage metallopeptidase" evidence="1">
    <location>
        <begin position="7"/>
        <end position="107"/>
    </location>
</feature>
<dbReference type="RefSeq" id="WP_014126495.1">
    <property type="nucleotide sequence ID" value="NC_016070.1"/>
</dbReference>
<dbReference type="Proteomes" id="UP000002654">
    <property type="component" value="Chromosome"/>
</dbReference>
<dbReference type="OrthoDB" id="26976at2157"/>
<reference evidence="2 3" key="1">
    <citation type="journal article" date="2011" name="PLoS ONE">
        <title>The complete genome sequence of Thermoproteus tenax: a physiologically versatile member of the Crenarchaeota.</title>
        <authorList>
            <person name="Siebers B."/>
            <person name="Zaparty M."/>
            <person name="Raddatz G."/>
            <person name="Tjaden B."/>
            <person name="Albers S.V."/>
            <person name="Bell S.D."/>
            <person name="Blombach F."/>
            <person name="Kletzin A."/>
            <person name="Kyrpides N."/>
            <person name="Lanz C."/>
            <person name="Plagens A."/>
            <person name="Rampp M."/>
            <person name="Rosinus A."/>
            <person name="von Jan M."/>
            <person name="Makarova K.S."/>
            <person name="Klenk H.P."/>
            <person name="Schuster S.C."/>
            <person name="Hensel R."/>
        </authorList>
    </citation>
    <scope>NUCLEOTIDE SEQUENCE [LARGE SCALE GENOMIC DNA]</scope>
    <source>
        <strain evidence="3">ATCC 35583 / DSM 2078 / JCM 9277 / NBRC 100435 / Kra 1</strain>
    </source>
</reference>
<dbReference type="Pfam" id="PF18894">
    <property type="entry name" value="PhageMetallopep"/>
    <property type="match status" value="1"/>
</dbReference>
<dbReference type="PaxDb" id="768679-TTX_0573"/>
<dbReference type="HOGENOM" id="CLU_136010_0_0_2"/>